<dbReference type="Pfam" id="PF03572">
    <property type="entry name" value="Peptidase_S41"/>
    <property type="match status" value="1"/>
</dbReference>
<reference evidence="2 3" key="1">
    <citation type="submission" date="2021-08" db="EMBL/GenBank/DDBJ databases">
        <title>Comparative Genomics Analysis of the Genus Qipengyuania Reveals Extensive Genetic Diversity and Metabolic Versatility, Including the Description of Fifteen Novel Species.</title>
        <authorList>
            <person name="Liu Y."/>
        </authorList>
    </citation>
    <scope>NUCLEOTIDE SEQUENCE [LARGE SCALE GENOMIC DNA]</scope>
    <source>
        <strain evidence="2 3">1NDH13</strain>
    </source>
</reference>
<dbReference type="RefSeq" id="WP_221425923.1">
    <property type="nucleotide sequence ID" value="NZ_CP081295.1"/>
</dbReference>
<dbReference type="InterPro" id="IPR036034">
    <property type="entry name" value="PDZ_sf"/>
</dbReference>
<dbReference type="PANTHER" id="PTHR32060">
    <property type="entry name" value="TAIL-SPECIFIC PROTEASE"/>
    <property type="match status" value="1"/>
</dbReference>
<protein>
    <submittedName>
        <fullName evidence="2">Peptidase S41</fullName>
    </submittedName>
</protein>
<proteinExistence type="predicted"/>
<gene>
    <name evidence="2" type="ORF">K3148_03420</name>
</gene>
<accession>A0ABX8ZN70</accession>
<dbReference type="EMBL" id="CP081295">
    <property type="protein sequence ID" value="QZD90455.1"/>
    <property type="molecule type" value="Genomic_DNA"/>
</dbReference>
<evidence type="ECO:0000313" key="2">
    <source>
        <dbReference type="EMBL" id="QZD90455.1"/>
    </source>
</evidence>
<dbReference type="SUPFAM" id="SSF50156">
    <property type="entry name" value="PDZ domain-like"/>
    <property type="match status" value="1"/>
</dbReference>
<dbReference type="Gene3D" id="2.30.42.10">
    <property type="match status" value="1"/>
</dbReference>
<feature type="domain" description="Tail specific protease" evidence="1">
    <location>
        <begin position="201"/>
        <end position="406"/>
    </location>
</feature>
<dbReference type="Proteomes" id="UP000824281">
    <property type="component" value="Chromosome"/>
</dbReference>
<organism evidence="2 3">
    <name type="scientific">Qipengyuania aurantiaca</name>
    <dbReference type="NCBI Taxonomy" id="2867233"/>
    <lineage>
        <taxon>Bacteria</taxon>
        <taxon>Pseudomonadati</taxon>
        <taxon>Pseudomonadota</taxon>
        <taxon>Alphaproteobacteria</taxon>
        <taxon>Sphingomonadales</taxon>
        <taxon>Erythrobacteraceae</taxon>
        <taxon>Qipengyuania</taxon>
    </lineage>
</organism>
<sequence>MKWGRTTLSGILALSLAACGGDDSSPRGGLGGGGGGGGDTGLCSLSARQDWALAVLQEWYLYPDLLNTGVNKADYNTLQGYIDAVTAPGQALFNPDGLSSKTFTYITSIEEENDLINNGSNAGFGIRLTYDQVNNRVFVAEVFENAPAFPAGFDRGTEILQIEGQSVSSLMSSGGPGAVIQALGPNDLGVTRSFVIRSAAGVQQTVSVTKAEYALDPISDRYGVRILSDGAGGRVGYINLRTFIVQDAARQLREAFQQFRSQGITNVILDLRYNGGGLVSVADLLGDLMGEGLEGQLFSETNYRPSKSARDSFELFQEEAAQIAPMKLAVIGRGGTASASELVANSMIPYLGDNIALVGTDTYGKPVGQDPFDRPECDDRLRAVTFKTVNANGQGDYFGGLASVMPNTCSAGDDIFNQLGDPSEQSVSVALDFLAGRTCTPITGAAKDGRVQAEGMRRELLQPATPSAAQHRNPGLF</sequence>
<dbReference type="SMART" id="SM00245">
    <property type="entry name" value="TSPc"/>
    <property type="match status" value="1"/>
</dbReference>
<name>A0ABX8ZN70_9SPHN</name>
<dbReference type="Gene3D" id="3.90.226.10">
    <property type="entry name" value="2-enoyl-CoA Hydratase, Chain A, domain 1"/>
    <property type="match status" value="1"/>
</dbReference>
<keyword evidence="3" id="KW-1185">Reference proteome</keyword>
<dbReference type="PANTHER" id="PTHR32060:SF30">
    <property type="entry name" value="CARBOXY-TERMINAL PROCESSING PROTEASE CTPA"/>
    <property type="match status" value="1"/>
</dbReference>
<dbReference type="SUPFAM" id="SSF52096">
    <property type="entry name" value="ClpP/crotonase"/>
    <property type="match status" value="1"/>
</dbReference>
<dbReference type="InterPro" id="IPR005151">
    <property type="entry name" value="Tail-specific_protease"/>
</dbReference>
<dbReference type="PROSITE" id="PS51257">
    <property type="entry name" value="PROKAR_LIPOPROTEIN"/>
    <property type="match status" value="1"/>
</dbReference>
<dbReference type="InterPro" id="IPR029045">
    <property type="entry name" value="ClpP/crotonase-like_dom_sf"/>
</dbReference>
<dbReference type="CDD" id="cd07561">
    <property type="entry name" value="Peptidase_S41_CPP_like"/>
    <property type="match status" value="1"/>
</dbReference>
<evidence type="ECO:0000313" key="3">
    <source>
        <dbReference type="Proteomes" id="UP000824281"/>
    </source>
</evidence>
<dbReference type="Gene3D" id="3.30.750.170">
    <property type="match status" value="1"/>
</dbReference>
<evidence type="ECO:0000259" key="1">
    <source>
        <dbReference type="SMART" id="SM00245"/>
    </source>
</evidence>